<evidence type="ECO:0000256" key="1">
    <source>
        <dbReference type="ARBA" id="ARBA00000832"/>
    </source>
</evidence>
<comment type="similarity">
    <text evidence="4 7">Belongs to the glucosamine/galactosamine-6-phosphate isomerase family. 6-phosphogluconolactonase subfamily.</text>
</comment>
<dbReference type="InterPro" id="IPR005900">
    <property type="entry name" value="6-phosphogluconolactonase_DevB"/>
</dbReference>
<dbReference type="GO" id="GO:0006098">
    <property type="term" value="P:pentose-phosphate shunt"/>
    <property type="evidence" value="ECO:0007669"/>
    <property type="project" value="UniProtKB-UniPathway"/>
</dbReference>
<dbReference type="PANTHER" id="PTHR11054">
    <property type="entry name" value="6-PHOSPHOGLUCONOLACTONASE"/>
    <property type="match status" value="1"/>
</dbReference>
<dbReference type="InterPro" id="IPR039104">
    <property type="entry name" value="6PGL"/>
</dbReference>
<gene>
    <name evidence="7" type="primary">pgl</name>
    <name evidence="9" type="ORF">SAMN02745702_02712</name>
</gene>
<accession>A0A1T4WX37</accession>
<dbReference type="NCBIfam" id="TIGR01198">
    <property type="entry name" value="pgl"/>
    <property type="match status" value="1"/>
</dbReference>
<evidence type="ECO:0000256" key="6">
    <source>
        <dbReference type="ARBA" id="ARBA00020337"/>
    </source>
</evidence>
<evidence type="ECO:0000256" key="3">
    <source>
        <dbReference type="ARBA" id="ARBA00004961"/>
    </source>
</evidence>
<name>A0A1T4WX37_9BACT</name>
<organism evidence="9 10">
    <name type="scientific">Desulfobaculum bizertense DSM 18034</name>
    <dbReference type="NCBI Taxonomy" id="1121442"/>
    <lineage>
        <taxon>Bacteria</taxon>
        <taxon>Pseudomonadati</taxon>
        <taxon>Thermodesulfobacteriota</taxon>
        <taxon>Desulfovibrionia</taxon>
        <taxon>Desulfovibrionales</taxon>
        <taxon>Desulfovibrionaceae</taxon>
        <taxon>Desulfobaculum</taxon>
    </lineage>
</organism>
<dbReference type="PANTHER" id="PTHR11054:SF0">
    <property type="entry name" value="6-PHOSPHOGLUCONOLACTONASE"/>
    <property type="match status" value="1"/>
</dbReference>
<comment type="catalytic activity">
    <reaction evidence="1 7">
        <text>6-phospho-D-glucono-1,5-lactone + H2O = 6-phospho-D-gluconate + H(+)</text>
        <dbReference type="Rhea" id="RHEA:12556"/>
        <dbReference type="ChEBI" id="CHEBI:15377"/>
        <dbReference type="ChEBI" id="CHEBI:15378"/>
        <dbReference type="ChEBI" id="CHEBI:57955"/>
        <dbReference type="ChEBI" id="CHEBI:58759"/>
        <dbReference type="EC" id="3.1.1.31"/>
    </reaction>
</comment>
<evidence type="ECO:0000313" key="9">
    <source>
        <dbReference type="EMBL" id="SKA81445.1"/>
    </source>
</evidence>
<evidence type="ECO:0000256" key="2">
    <source>
        <dbReference type="ARBA" id="ARBA00002681"/>
    </source>
</evidence>
<dbReference type="InterPro" id="IPR006148">
    <property type="entry name" value="Glc/Gal-6P_isomerase"/>
</dbReference>
<dbReference type="Pfam" id="PF01182">
    <property type="entry name" value="Glucosamine_iso"/>
    <property type="match status" value="1"/>
</dbReference>
<comment type="pathway">
    <text evidence="3 7">Carbohydrate degradation; pentose phosphate pathway; D-ribulose 5-phosphate from D-glucose 6-phosphate (oxidative stage): step 2/3.</text>
</comment>
<dbReference type="EC" id="3.1.1.31" evidence="5 7"/>
<dbReference type="CDD" id="cd01400">
    <property type="entry name" value="6PGL"/>
    <property type="match status" value="1"/>
</dbReference>
<feature type="domain" description="Glucosamine/galactosamine-6-phosphate isomerase" evidence="8">
    <location>
        <begin position="10"/>
        <end position="236"/>
    </location>
</feature>
<dbReference type="Proteomes" id="UP000189733">
    <property type="component" value="Unassembled WGS sequence"/>
</dbReference>
<dbReference type="Gene3D" id="3.40.50.1360">
    <property type="match status" value="1"/>
</dbReference>
<evidence type="ECO:0000313" key="10">
    <source>
        <dbReference type="Proteomes" id="UP000189733"/>
    </source>
</evidence>
<reference evidence="9 10" key="1">
    <citation type="submission" date="2017-02" db="EMBL/GenBank/DDBJ databases">
        <authorList>
            <person name="Peterson S.W."/>
        </authorList>
    </citation>
    <scope>NUCLEOTIDE SEQUENCE [LARGE SCALE GENOMIC DNA]</scope>
    <source>
        <strain evidence="9 10">DSM 18034</strain>
    </source>
</reference>
<evidence type="ECO:0000256" key="4">
    <source>
        <dbReference type="ARBA" id="ARBA00010662"/>
    </source>
</evidence>
<evidence type="ECO:0000256" key="5">
    <source>
        <dbReference type="ARBA" id="ARBA00013198"/>
    </source>
</evidence>
<dbReference type="InterPro" id="IPR037171">
    <property type="entry name" value="NagB/RpiA_transferase-like"/>
</dbReference>
<dbReference type="GO" id="GO:0017057">
    <property type="term" value="F:6-phosphogluconolactonase activity"/>
    <property type="evidence" value="ECO:0007669"/>
    <property type="project" value="UniProtKB-UniRule"/>
</dbReference>
<evidence type="ECO:0000256" key="7">
    <source>
        <dbReference type="RuleBase" id="RU365095"/>
    </source>
</evidence>
<dbReference type="SUPFAM" id="SSF100950">
    <property type="entry name" value="NagB/RpiA/CoA transferase-like"/>
    <property type="match status" value="1"/>
</dbReference>
<sequence>MEDLCFDTLDQFENFAVETLCSLAQQAQEEKGAFSLVLSGGKTPAPVYRKISQCPDFPWKATHVFWGDERMVSPSHNDSNYKMAYDSLLSRVAIPEENIHRIVGELERPEDAAAAYAETMLAQAKAHGFLNERGEPAFDCIVLGMGPDGHTASLFPHAESLLEERDLCVADAGEQGVPPVPRVTMTLPVINAAHNILLLAAGEEKNQLLDEILANRSLAAQKYPMARVLPAGKMFWLRHLCAVS</sequence>
<keyword evidence="10" id="KW-1185">Reference proteome</keyword>
<keyword evidence="7" id="KW-0378">Hydrolase</keyword>
<dbReference type="GO" id="GO:0005975">
    <property type="term" value="P:carbohydrate metabolic process"/>
    <property type="evidence" value="ECO:0007669"/>
    <property type="project" value="UniProtKB-UniRule"/>
</dbReference>
<protein>
    <recommendedName>
        <fullName evidence="6 7">6-phosphogluconolactonase</fullName>
        <shortName evidence="7">6PGL</shortName>
        <ecNumber evidence="5 7">3.1.1.31</ecNumber>
    </recommendedName>
</protein>
<dbReference type="OrthoDB" id="9810967at2"/>
<dbReference type="UniPathway" id="UPA00115">
    <property type="reaction ID" value="UER00409"/>
</dbReference>
<dbReference type="RefSeq" id="WP_078685978.1">
    <property type="nucleotide sequence ID" value="NZ_FUYA01000011.1"/>
</dbReference>
<dbReference type="EMBL" id="FUYA01000011">
    <property type="protein sequence ID" value="SKA81445.1"/>
    <property type="molecule type" value="Genomic_DNA"/>
</dbReference>
<evidence type="ECO:0000259" key="8">
    <source>
        <dbReference type="Pfam" id="PF01182"/>
    </source>
</evidence>
<proteinExistence type="inferred from homology"/>
<dbReference type="STRING" id="1121442.SAMN02745702_02712"/>
<dbReference type="AlphaFoldDB" id="A0A1T4WX37"/>
<comment type="function">
    <text evidence="2 7">Hydrolysis of 6-phosphogluconolactone to 6-phosphogluconate.</text>
</comment>